<keyword evidence="1" id="KW-1133">Transmembrane helix</keyword>
<gene>
    <name evidence="2" type="ORF">GCM10011501_07030</name>
</gene>
<dbReference type="RefSeq" id="WP_189376717.1">
    <property type="nucleotide sequence ID" value="NZ_BNAH01000002.1"/>
</dbReference>
<comment type="caution">
    <text evidence="2">The sequence shown here is derived from an EMBL/GenBank/DDBJ whole genome shotgun (WGS) entry which is preliminary data.</text>
</comment>
<keyword evidence="3" id="KW-1185">Reference proteome</keyword>
<proteinExistence type="predicted"/>
<feature type="transmembrane region" description="Helical" evidence="1">
    <location>
        <begin position="402"/>
        <end position="431"/>
    </location>
</feature>
<feature type="transmembrane region" description="Helical" evidence="1">
    <location>
        <begin position="364"/>
        <end position="382"/>
    </location>
</feature>
<keyword evidence="1" id="KW-0472">Membrane</keyword>
<evidence type="ECO:0000313" key="2">
    <source>
        <dbReference type="EMBL" id="GHE81448.1"/>
    </source>
</evidence>
<dbReference type="EMBL" id="BNAH01000002">
    <property type="protein sequence ID" value="GHE81448.1"/>
    <property type="molecule type" value="Genomic_DNA"/>
</dbReference>
<reference evidence="3" key="1">
    <citation type="journal article" date="2019" name="Int. J. Syst. Evol. Microbiol.">
        <title>The Global Catalogue of Microorganisms (GCM) 10K type strain sequencing project: providing services to taxonomists for standard genome sequencing and annotation.</title>
        <authorList>
            <consortium name="The Broad Institute Genomics Platform"/>
            <consortium name="The Broad Institute Genome Sequencing Center for Infectious Disease"/>
            <person name="Wu L."/>
            <person name="Ma J."/>
        </authorList>
    </citation>
    <scope>NUCLEOTIDE SEQUENCE [LARGE SCALE GENOMIC DNA]</scope>
    <source>
        <strain evidence="3">CGMCC 1.15922</strain>
    </source>
</reference>
<keyword evidence="1" id="KW-0812">Transmembrane</keyword>
<organism evidence="2 3">
    <name type="scientific">Thalassotalea profundi</name>
    <dbReference type="NCBI Taxonomy" id="2036687"/>
    <lineage>
        <taxon>Bacteria</taxon>
        <taxon>Pseudomonadati</taxon>
        <taxon>Pseudomonadota</taxon>
        <taxon>Gammaproteobacteria</taxon>
        <taxon>Alteromonadales</taxon>
        <taxon>Colwelliaceae</taxon>
        <taxon>Thalassotalea</taxon>
    </lineage>
</organism>
<dbReference type="Proteomes" id="UP000626370">
    <property type="component" value="Unassembled WGS sequence"/>
</dbReference>
<sequence length="437" mass="50539">MSDSQLTFRAIAPIYSPLSLHLGVDQFSKHFIKSLKEINLVSFNGANDKVTELNWQGKLLNLGGIQNEGRQYQSTGQNSKDMRLMCWSPNAEDKDQTFNTQVMFHVFTNHIAIAEVEITIDFSDMETPNDSCDELVKFLENKVQQLGEEVIEGHFNDFCQDLQQLTLYLSDDFVFSQNINASKVNWVARTMIIDDEQLTQSKIQRILTSWLKKTSRPEDAADMINNQKDYAMTWLNYAVKNVKAVGEDPRLQIMVLSQYYYMAQENCNNALRGAIESAYSRGTKKRIDKLLANTRTACRLNQIVYFENIKFLNRPSRALLESILNGWKFDQLVENSERMIEVCNARLQEEDNKKRERSTVMTDFLLVTLSFFAVFELSLYLTEFSREMMSRPALDYNDNKSSFFLGIIAEIDADIMFSFGFGLTLILIIAYRYIKRN</sequence>
<accession>A0ABQ3IEI0</accession>
<name>A0ABQ3IEI0_9GAMM</name>
<protein>
    <submittedName>
        <fullName evidence="2">Uncharacterized protein</fullName>
    </submittedName>
</protein>
<evidence type="ECO:0000256" key="1">
    <source>
        <dbReference type="SAM" id="Phobius"/>
    </source>
</evidence>
<evidence type="ECO:0000313" key="3">
    <source>
        <dbReference type="Proteomes" id="UP000626370"/>
    </source>
</evidence>